<comment type="caution">
    <text evidence="1">The sequence shown here is derived from an EMBL/GenBank/DDBJ whole genome shotgun (WGS) entry which is preliminary data.</text>
</comment>
<evidence type="ECO:0000313" key="2">
    <source>
        <dbReference type="Proteomes" id="UP000177565"/>
    </source>
</evidence>
<dbReference type="AlphaFoldDB" id="A0A1G2MUB4"/>
<name>A0A1G2MUB4_9BACT</name>
<accession>A0A1G2MUB4</accession>
<dbReference type="EMBL" id="MHRQ01000001">
    <property type="protein sequence ID" value="OHA27467.1"/>
    <property type="molecule type" value="Genomic_DNA"/>
</dbReference>
<organism evidence="1 2">
    <name type="scientific">Candidatus Taylorbacteria bacterium RIFCSPHIGHO2_02_FULL_46_13</name>
    <dbReference type="NCBI Taxonomy" id="1802312"/>
    <lineage>
        <taxon>Bacteria</taxon>
        <taxon>Candidatus Tayloriibacteriota</taxon>
    </lineage>
</organism>
<evidence type="ECO:0000313" key="1">
    <source>
        <dbReference type="EMBL" id="OHA27467.1"/>
    </source>
</evidence>
<sequence length="119" mass="12935">MTNEQLVDDLVEKAKRTGGVTDWTRRPNLAFTELENAKKLVLARMTQLDDVEVQSNIEIIAGIQGKSIQLAQTPPKEIEGGLLPDSGFENPTCPNCGHVTKHLGACFKCLNCGERLGAS</sequence>
<protein>
    <submittedName>
        <fullName evidence="1">Uncharacterized protein</fullName>
    </submittedName>
</protein>
<proteinExistence type="predicted"/>
<gene>
    <name evidence="1" type="ORF">A3C06_03430</name>
</gene>
<dbReference type="Proteomes" id="UP000177565">
    <property type="component" value="Unassembled WGS sequence"/>
</dbReference>
<reference evidence="1 2" key="1">
    <citation type="journal article" date="2016" name="Nat. Commun.">
        <title>Thousands of microbial genomes shed light on interconnected biogeochemical processes in an aquifer system.</title>
        <authorList>
            <person name="Anantharaman K."/>
            <person name="Brown C.T."/>
            <person name="Hug L.A."/>
            <person name="Sharon I."/>
            <person name="Castelle C.J."/>
            <person name="Probst A.J."/>
            <person name="Thomas B.C."/>
            <person name="Singh A."/>
            <person name="Wilkins M.J."/>
            <person name="Karaoz U."/>
            <person name="Brodie E.L."/>
            <person name="Williams K.H."/>
            <person name="Hubbard S.S."/>
            <person name="Banfield J.F."/>
        </authorList>
    </citation>
    <scope>NUCLEOTIDE SEQUENCE [LARGE SCALE GENOMIC DNA]</scope>
</reference>